<dbReference type="PANTHER" id="PTHR11360">
    <property type="entry name" value="MONOCARBOXYLATE TRANSPORTER"/>
    <property type="match status" value="1"/>
</dbReference>
<dbReference type="CDD" id="cd17352">
    <property type="entry name" value="MFS_MCT_SLC16"/>
    <property type="match status" value="1"/>
</dbReference>
<dbReference type="OMA" id="SLQRDWH"/>
<evidence type="ECO:0000256" key="1">
    <source>
        <dbReference type="SAM" id="Phobius"/>
    </source>
</evidence>
<name>A0A336LT44_CULSO</name>
<sequence length="758" mass="84367">MSNMSLPREWNFQDSWRSLHSTDGTTKQQEMFDSRSSFRIPDFEFDKIPTIKSLLAECNVGSLHSIVSAPPAPIENHHGENVSVLSVPIDSPKRPISLVLDEVRDLPEIPLVKTNALHYPPPSSEIDEDDNENMLTISSVTARPLIAKSREIQQKKKKRTKRKQQQKAEECLDGGYGWVVAFGASSVLFWVTGLVKSYGVLYVEIMETFHGRASLASWIPAILSALCLALAPISSALCEKYSCRRVVFIGGLFCAAGLMLSFFATQLWHLLITFGVLTGIGGGLSTTPGIILVSRYFDKRRALANGLCISGAAVGSFVFPILIEYLVKWYGFHGTLLVLGGCMLHVCMASMLYKPPPDLSSPSLKASSETNLSTNRCETIEENFINDNKKSLDWLFNSNKTENEVNTMITEKERPPLVQHQSSIDSEEDDDKVLDSIQLREIPMRSSGILHSVEDLSIDSSFYFRNRASFSSNRGSSRRHKEPPPNETIPDEIIIKIPIIETTDNSLTVNSIRGLSKSMIITNPNATSVAGFIKQENKASQRSICGKIKKYIDLNLLKECNFILFCMSTVLMTTGAPYAIIYLPSFIIDIGYTKHDAGYLLGLCAGFDLIGRLFFGYLSDLQLFDRRKAYISFIFGAGIAVMLIPTVKTWYLICIAVACYGLFFGCWYLLIPTLLADMFGPERIPSSIGLVRMFQSLMAITVPPSSGLLRDVYGSYDICFYTMATFMVTGSLPLLFAIIRDRKDDDDQGDMKKGKILN</sequence>
<proteinExistence type="predicted"/>
<dbReference type="GO" id="GO:0008028">
    <property type="term" value="F:monocarboxylic acid transmembrane transporter activity"/>
    <property type="evidence" value="ECO:0007669"/>
    <property type="project" value="TreeGrafter"/>
</dbReference>
<feature type="transmembrane region" description="Helical" evidence="1">
    <location>
        <begin position="562"/>
        <end position="585"/>
    </location>
</feature>
<reference evidence="2" key="1">
    <citation type="submission" date="2018-07" db="EMBL/GenBank/DDBJ databases">
        <authorList>
            <person name="Quirk P.G."/>
            <person name="Krulwich T.A."/>
        </authorList>
    </citation>
    <scope>NUCLEOTIDE SEQUENCE</scope>
</reference>
<keyword evidence="1" id="KW-0472">Membrane</keyword>
<dbReference type="EMBL" id="UFQT01000176">
    <property type="protein sequence ID" value="SSX21164.1"/>
    <property type="molecule type" value="Genomic_DNA"/>
</dbReference>
<dbReference type="SUPFAM" id="SSF103473">
    <property type="entry name" value="MFS general substrate transporter"/>
    <property type="match status" value="1"/>
</dbReference>
<feature type="transmembrane region" description="Helical" evidence="1">
    <location>
        <begin position="650"/>
        <end position="671"/>
    </location>
</feature>
<dbReference type="InterPro" id="IPR050327">
    <property type="entry name" value="Proton-linked_MCT"/>
</dbReference>
<keyword evidence="1" id="KW-1133">Transmembrane helix</keyword>
<dbReference type="InterPro" id="IPR036259">
    <property type="entry name" value="MFS_trans_sf"/>
</dbReference>
<feature type="transmembrane region" description="Helical" evidence="1">
    <location>
        <begin position="246"/>
        <end position="264"/>
    </location>
</feature>
<keyword evidence="1" id="KW-0812">Transmembrane</keyword>
<dbReference type="PANTHER" id="PTHR11360:SF306">
    <property type="entry name" value="RE01051P"/>
    <property type="match status" value="1"/>
</dbReference>
<accession>A0A336LT44</accession>
<dbReference type="Gene3D" id="1.20.1250.20">
    <property type="entry name" value="MFS general substrate transporter like domains"/>
    <property type="match status" value="2"/>
</dbReference>
<feature type="transmembrane region" description="Helical" evidence="1">
    <location>
        <begin position="329"/>
        <end position="353"/>
    </location>
</feature>
<feature type="transmembrane region" description="Helical" evidence="1">
    <location>
        <begin position="683"/>
        <end position="700"/>
    </location>
</feature>
<dbReference type="FunFam" id="1.20.1250.20:FF:000320">
    <property type="entry name" value="Monocarboxylate transporter"/>
    <property type="match status" value="1"/>
</dbReference>
<feature type="transmembrane region" description="Helical" evidence="1">
    <location>
        <begin position="302"/>
        <end position="323"/>
    </location>
</feature>
<organism evidence="2">
    <name type="scientific">Culicoides sonorensis</name>
    <name type="common">Biting midge</name>
    <dbReference type="NCBI Taxonomy" id="179676"/>
    <lineage>
        <taxon>Eukaryota</taxon>
        <taxon>Metazoa</taxon>
        <taxon>Ecdysozoa</taxon>
        <taxon>Arthropoda</taxon>
        <taxon>Hexapoda</taxon>
        <taxon>Insecta</taxon>
        <taxon>Pterygota</taxon>
        <taxon>Neoptera</taxon>
        <taxon>Endopterygota</taxon>
        <taxon>Diptera</taxon>
        <taxon>Nematocera</taxon>
        <taxon>Chironomoidea</taxon>
        <taxon>Ceratopogonidae</taxon>
        <taxon>Ceratopogoninae</taxon>
        <taxon>Culicoides</taxon>
        <taxon>Monoculicoides</taxon>
    </lineage>
</organism>
<feature type="transmembrane region" description="Helical" evidence="1">
    <location>
        <begin position="720"/>
        <end position="739"/>
    </location>
</feature>
<evidence type="ECO:0000313" key="2">
    <source>
        <dbReference type="EMBL" id="SSX21164.1"/>
    </source>
</evidence>
<feature type="transmembrane region" description="Helical" evidence="1">
    <location>
        <begin position="597"/>
        <end position="615"/>
    </location>
</feature>
<dbReference type="AlphaFoldDB" id="A0A336LT44"/>
<dbReference type="InterPro" id="IPR011701">
    <property type="entry name" value="MFS"/>
</dbReference>
<feature type="transmembrane region" description="Helical" evidence="1">
    <location>
        <begin position="215"/>
        <end position="234"/>
    </location>
</feature>
<protein>
    <submittedName>
        <fullName evidence="2">CSON004021 protein</fullName>
    </submittedName>
</protein>
<dbReference type="Pfam" id="PF07690">
    <property type="entry name" value="MFS_1"/>
    <property type="match status" value="2"/>
</dbReference>
<feature type="transmembrane region" description="Helical" evidence="1">
    <location>
        <begin position="175"/>
        <end position="195"/>
    </location>
</feature>
<dbReference type="VEuPathDB" id="VectorBase:CSON004021"/>
<feature type="transmembrane region" description="Helical" evidence="1">
    <location>
        <begin position="627"/>
        <end position="644"/>
    </location>
</feature>
<gene>
    <name evidence="2" type="primary">CSON004021</name>
</gene>
<feature type="transmembrane region" description="Helical" evidence="1">
    <location>
        <begin position="270"/>
        <end position="293"/>
    </location>
</feature>